<evidence type="ECO:0000313" key="3">
    <source>
        <dbReference type="EMBL" id="GET42054.1"/>
    </source>
</evidence>
<keyword evidence="4" id="KW-1185">Reference proteome</keyword>
<evidence type="ECO:0000259" key="2">
    <source>
        <dbReference type="Pfam" id="PF07589"/>
    </source>
</evidence>
<accession>A0AAV3WLQ5</accession>
<dbReference type="NCBIfam" id="NF038130">
    <property type="entry name" value="PEP_NF038130"/>
    <property type="match status" value="1"/>
</dbReference>
<reference evidence="3" key="1">
    <citation type="submission" date="2019-10" db="EMBL/GenBank/DDBJ databases">
        <title>Draft genome sequece of Microseira wollei NIES-4236.</title>
        <authorList>
            <person name="Yamaguchi H."/>
            <person name="Suzuki S."/>
            <person name="Kawachi M."/>
        </authorList>
    </citation>
    <scope>NUCLEOTIDE SEQUENCE</scope>
    <source>
        <strain evidence="3">NIES-4236</strain>
    </source>
</reference>
<comment type="caution">
    <text evidence="3">The sequence shown here is derived from an EMBL/GenBank/DDBJ whole genome shotgun (WGS) entry which is preliminary data.</text>
</comment>
<dbReference type="EMBL" id="BLAY01000146">
    <property type="protein sequence ID" value="GET42054.1"/>
    <property type="molecule type" value="Genomic_DNA"/>
</dbReference>
<dbReference type="PROSITE" id="PS51257">
    <property type="entry name" value="PROKAR_LIPOPROTEIN"/>
    <property type="match status" value="1"/>
</dbReference>
<feature type="domain" description="Ice-binding protein C-terminal" evidence="2">
    <location>
        <begin position="327"/>
        <end position="349"/>
    </location>
</feature>
<feature type="chain" id="PRO_5043506458" description="Ice-binding protein C-terminal domain-containing protein" evidence="1">
    <location>
        <begin position="29"/>
        <end position="354"/>
    </location>
</feature>
<dbReference type="NCBIfam" id="TIGR02595">
    <property type="entry name" value="PEP_CTERM"/>
    <property type="match status" value="1"/>
</dbReference>
<name>A0AAV3WLQ5_9CYAN</name>
<dbReference type="Proteomes" id="UP001050975">
    <property type="component" value="Unassembled WGS sequence"/>
</dbReference>
<protein>
    <recommendedName>
        <fullName evidence="2">Ice-binding protein C-terminal domain-containing protein</fullName>
    </recommendedName>
</protein>
<dbReference type="InterPro" id="IPR013424">
    <property type="entry name" value="Ice-binding_C"/>
</dbReference>
<keyword evidence="1" id="KW-0732">Signal</keyword>
<organism evidence="3 4">
    <name type="scientific">Microseira wollei NIES-4236</name>
    <dbReference type="NCBI Taxonomy" id="2530354"/>
    <lineage>
        <taxon>Bacteria</taxon>
        <taxon>Bacillati</taxon>
        <taxon>Cyanobacteriota</taxon>
        <taxon>Cyanophyceae</taxon>
        <taxon>Oscillatoriophycideae</taxon>
        <taxon>Aerosakkonematales</taxon>
        <taxon>Aerosakkonemataceae</taxon>
        <taxon>Microseira</taxon>
    </lineage>
</organism>
<dbReference type="Pfam" id="PF07589">
    <property type="entry name" value="PEP-CTERM"/>
    <property type="match status" value="1"/>
</dbReference>
<feature type="signal peptide" evidence="1">
    <location>
        <begin position="1"/>
        <end position="28"/>
    </location>
</feature>
<proteinExistence type="predicted"/>
<dbReference type="AlphaFoldDB" id="A0AAV3WLQ5"/>
<sequence length="354" mass="38233">MKASMPKFLMTVTVAGGMSAIACVPAIATTLKPTNIQFETYNGLPQIETYLFNNPPTSETVNGVSRQRLEDVTRDNVGKAIQALTDNSSATNVELWYASETPQRVGFTANLGTNTLKVESVTRADWADGVLATAWLNGFRNQYSSLMSSIATTGGSNMLNDFNTNFNSIVTHLRTNGFDVAGDPNIGSVTYNDQTGQLQVDLVGHLDVVGRYVDTRPQIMQGGNLVNNPNLGIGFSPDYNRNRTGNQLLDSALFALSQKAFQTNQRFQFSEIAKVTFNDDVNYAYAFTATDSGAIAGNRNVINDSTSQTGIYTWTKDYQTHPNPPAAVPEPSTILGLIAVGGLFAAARKANQKA</sequence>
<gene>
    <name evidence="3" type="ORF">MiSe_68680</name>
</gene>
<dbReference type="RefSeq" id="WP_226588986.1">
    <property type="nucleotide sequence ID" value="NZ_BLAY01000146.1"/>
</dbReference>
<evidence type="ECO:0000256" key="1">
    <source>
        <dbReference type="SAM" id="SignalP"/>
    </source>
</evidence>
<evidence type="ECO:0000313" key="4">
    <source>
        <dbReference type="Proteomes" id="UP001050975"/>
    </source>
</evidence>